<dbReference type="Proteomes" id="UP000242450">
    <property type="component" value="Chromosome 22"/>
</dbReference>
<dbReference type="AlphaFoldDB" id="A0A212CDL1"/>
<dbReference type="OrthoDB" id="10056949at2759"/>
<sequence length="197" mass="21010">MFDDYVLYLLESLHCQERANELMRAMKGEGSTAKSAASVEVPPPSSPVSNPSPEYTGLSTTDDYVLDSKELNFHLRKIKAWKGKQILLPHTLARVIKDFDSPPPVDPHVGGAGEPGVEDVDAADGVGALDALLQGGVVVKPEPLSEPVHGVHPHPGGGGGRGARCGAAELLRGEIQGRRVRLITDTSDRRRIAAPKE</sequence>
<comment type="caution">
    <text evidence="2">The sequence shown here is derived from an EMBL/GenBank/DDBJ whole genome shotgun (WGS) entry which is preliminary data.</text>
</comment>
<dbReference type="EMBL" id="MKHE01000022">
    <property type="protein sequence ID" value="OWK04075.1"/>
    <property type="molecule type" value="Genomic_DNA"/>
</dbReference>
<feature type="non-terminal residue" evidence="2">
    <location>
        <position position="197"/>
    </location>
</feature>
<evidence type="ECO:0000313" key="3">
    <source>
        <dbReference type="Proteomes" id="UP000242450"/>
    </source>
</evidence>
<name>A0A212CDL1_CEREH</name>
<keyword evidence="3" id="KW-1185">Reference proteome</keyword>
<protein>
    <submittedName>
        <fullName evidence="2">Uncharacterized protein</fullName>
    </submittedName>
</protein>
<evidence type="ECO:0000256" key="1">
    <source>
        <dbReference type="SAM" id="MobiDB-lite"/>
    </source>
</evidence>
<accession>A0A212CDL1</accession>
<evidence type="ECO:0000313" key="2">
    <source>
        <dbReference type="EMBL" id="OWK04075.1"/>
    </source>
</evidence>
<proteinExistence type="predicted"/>
<organism evidence="2 3">
    <name type="scientific">Cervus elaphus hippelaphus</name>
    <name type="common">European red deer</name>
    <dbReference type="NCBI Taxonomy" id="46360"/>
    <lineage>
        <taxon>Eukaryota</taxon>
        <taxon>Metazoa</taxon>
        <taxon>Chordata</taxon>
        <taxon>Craniata</taxon>
        <taxon>Vertebrata</taxon>
        <taxon>Euteleostomi</taxon>
        <taxon>Mammalia</taxon>
        <taxon>Eutheria</taxon>
        <taxon>Laurasiatheria</taxon>
        <taxon>Artiodactyla</taxon>
        <taxon>Ruminantia</taxon>
        <taxon>Pecora</taxon>
        <taxon>Cervidae</taxon>
        <taxon>Cervinae</taxon>
        <taxon>Cervus</taxon>
    </lineage>
</organism>
<gene>
    <name evidence="2" type="ORF">Celaphus_00014163</name>
</gene>
<feature type="region of interest" description="Disordered" evidence="1">
    <location>
        <begin position="33"/>
        <end position="56"/>
    </location>
</feature>
<reference evidence="2 3" key="1">
    <citation type="journal article" date="2018" name="Mol. Genet. Genomics">
        <title>The red deer Cervus elaphus genome CerEla1.0: sequencing, annotating, genes, and chromosomes.</title>
        <authorList>
            <person name="Bana N.A."/>
            <person name="Nyiri A."/>
            <person name="Nagy J."/>
            <person name="Frank K."/>
            <person name="Nagy T."/>
            <person name="Steger V."/>
            <person name="Schiller M."/>
            <person name="Lakatos P."/>
            <person name="Sugar L."/>
            <person name="Horn P."/>
            <person name="Barta E."/>
            <person name="Orosz L."/>
        </authorList>
    </citation>
    <scope>NUCLEOTIDE SEQUENCE [LARGE SCALE GENOMIC DNA]</scope>
    <source>
        <strain evidence="2">Hungarian</strain>
    </source>
</reference>